<keyword evidence="7" id="KW-0496">Mitochondrion</keyword>
<evidence type="ECO:0000256" key="1">
    <source>
        <dbReference type="ARBA" id="ARBA00004225"/>
    </source>
</evidence>
<dbReference type="PRINTS" id="PR00926">
    <property type="entry name" value="MITOCARRIER"/>
</dbReference>
<dbReference type="PANTHER" id="PTHR45758:SF4">
    <property type="entry name" value="MITOFERRIN-1"/>
    <property type="match status" value="1"/>
</dbReference>
<dbReference type="AlphaFoldDB" id="A0A9P8ARW8"/>
<keyword evidence="3 10" id="KW-0813">Transport</keyword>
<evidence type="ECO:0000313" key="12">
    <source>
        <dbReference type="Proteomes" id="UP000812287"/>
    </source>
</evidence>
<dbReference type="InterPro" id="IPR023395">
    <property type="entry name" value="MCP_dom_sf"/>
</dbReference>
<dbReference type="OrthoDB" id="43906at2759"/>
<gene>
    <name evidence="11" type="ORF">BT62DRAFT_933940</name>
</gene>
<keyword evidence="12" id="KW-1185">Reference proteome</keyword>
<evidence type="ECO:0000313" key="11">
    <source>
        <dbReference type="EMBL" id="KAG7444277.1"/>
    </source>
</evidence>
<feature type="repeat" description="Solcar" evidence="9">
    <location>
        <begin position="201"/>
        <end position="292"/>
    </location>
</feature>
<dbReference type="PROSITE" id="PS50920">
    <property type="entry name" value="SOLCAR"/>
    <property type="match status" value="3"/>
</dbReference>
<evidence type="ECO:0000256" key="6">
    <source>
        <dbReference type="ARBA" id="ARBA00022989"/>
    </source>
</evidence>
<reference evidence="11" key="1">
    <citation type="submission" date="2020-11" db="EMBL/GenBank/DDBJ databases">
        <title>Adaptations for nitrogen fixation in a non-lichenized fungal sporocarp promotes dispersal by wood-feeding termites.</title>
        <authorList>
            <consortium name="DOE Joint Genome Institute"/>
            <person name="Koch R.A."/>
            <person name="Yoon G."/>
            <person name="Arayal U."/>
            <person name="Lail K."/>
            <person name="Amirebrahimi M."/>
            <person name="Labutti K."/>
            <person name="Lipzen A."/>
            <person name="Riley R."/>
            <person name="Barry K."/>
            <person name="Henrissat B."/>
            <person name="Grigoriev I.V."/>
            <person name="Herr J.R."/>
            <person name="Aime M.C."/>
        </authorList>
    </citation>
    <scope>NUCLEOTIDE SEQUENCE</scope>
    <source>
        <strain evidence="11">MCA 3950</strain>
    </source>
</reference>
<dbReference type="InterPro" id="IPR018108">
    <property type="entry name" value="MCP_transmembrane"/>
</dbReference>
<name>A0A9P8ARW8_9AGAR</name>
<evidence type="ECO:0000256" key="10">
    <source>
        <dbReference type="RuleBase" id="RU000488"/>
    </source>
</evidence>
<keyword evidence="5" id="KW-0677">Repeat</keyword>
<comment type="subcellular location">
    <subcellularLocation>
        <location evidence="1">Mitochondrion membrane</location>
        <topology evidence="1">Multi-pass membrane protein</topology>
    </subcellularLocation>
</comment>
<dbReference type="RefSeq" id="XP_043037777.1">
    <property type="nucleotide sequence ID" value="XM_043186644.1"/>
</dbReference>
<evidence type="ECO:0000256" key="7">
    <source>
        <dbReference type="ARBA" id="ARBA00023128"/>
    </source>
</evidence>
<dbReference type="InterPro" id="IPR002067">
    <property type="entry name" value="MCP"/>
</dbReference>
<comment type="similarity">
    <text evidence="2 10">Belongs to the mitochondrial carrier (TC 2.A.29) family.</text>
</comment>
<dbReference type="PANTHER" id="PTHR45758">
    <property type="entry name" value="MITOFERRIN-1-RELATED"/>
    <property type="match status" value="1"/>
</dbReference>
<evidence type="ECO:0000256" key="4">
    <source>
        <dbReference type="ARBA" id="ARBA00022692"/>
    </source>
</evidence>
<dbReference type="EMBL" id="MU250540">
    <property type="protein sequence ID" value="KAG7444277.1"/>
    <property type="molecule type" value="Genomic_DNA"/>
</dbReference>
<evidence type="ECO:0000256" key="5">
    <source>
        <dbReference type="ARBA" id="ARBA00022737"/>
    </source>
</evidence>
<keyword evidence="4 9" id="KW-0812">Transmembrane</keyword>
<sequence>MAEEVDYESLPPNAGLAVNMLAGALAGISEHAVMYPIDSIKTRMQVFATSPVAVYTGVGNAFTRISSTEGLRALWRGVWSVVLGAGPAHAVHFGTLEAVKELMGGNQVGNQWLATSVAGASATTAADALMNPFDVIKQRMQVHKSEFRSVFTCARVVYRNEGLAAFYVSYPTTLAISIPFNAIQFTVYEQVKRILNPRHEYSPTTHITAGAIAGAVAAAVTTPLDVAKTILQTRGTSQDAEIRSVRGMADALKIIWTRDGIKGFGRGLTPRVLTTVPSTALCWLSYEFFKAAIRSDTSGCN</sequence>
<organism evidence="11 12">
    <name type="scientific">Guyanagaster necrorhizus</name>
    <dbReference type="NCBI Taxonomy" id="856835"/>
    <lineage>
        <taxon>Eukaryota</taxon>
        <taxon>Fungi</taxon>
        <taxon>Dikarya</taxon>
        <taxon>Basidiomycota</taxon>
        <taxon>Agaricomycotina</taxon>
        <taxon>Agaricomycetes</taxon>
        <taxon>Agaricomycetidae</taxon>
        <taxon>Agaricales</taxon>
        <taxon>Marasmiineae</taxon>
        <taxon>Physalacriaceae</taxon>
        <taxon>Guyanagaster</taxon>
    </lineage>
</organism>
<protein>
    <submittedName>
        <fullName evidence="11">Mitochondrial carrier</fullName>
    </submittedName>
</protein>
<dbReference type="GO" id="GO:0031966">
    <property type="term" value="C:mitochondrial membrane"/>
    <property type="evidence" value="ECO:0007669"/>
    <property type="project" value="UniProtKB-SubCell"/>
</dbReference>
<dbReference type="Pfam" id="PF00153">
    <property type="entry name" value="Mito_carr"/>
    <property type="match status" value="3"/>
</dbReference>
<evidence type="ECO:0000256" key="8">
    <source>
        <dbReference type="ARBA" id="ARBA00023136"/>
    </source>
</evidence>
<feature type="repeat" description="Solcar" evidence="9">
    <location>
        <begin position="110"/>
        <end position="194"/>
    </location>
</feature>
<evidence type="ECO:0000256" key="2">
    <source>
        <dbReference type="ARBA" id="ARBA00006375"/>
    </source>
</evidence>
<dbReference type="FunFam" id="1.50.40.10:FF:000029">
    <property type="entry name" value="Solute carrier family 25 member 28"/>
    <property type="match status" value="1"/>
</dbReference>
<dbReference type="Gene3D" id="1.50.40.10">
    <property type="entry name" value="Mitochondrial carrier domain"/>
    <property type="match status" value="2"/>
</dbReference>
<dbReference type="GO" id="GO:0048250">
    <property type="term" value="P:iron import into the mitochondrion"/>
    <property type="evidence" value="ECO:0007669"/>
    <property type="project" value="TreeGrafter"/>
</dbReference>
<keyword evidence="8 9" id="KW-0472">Membrane</keyword>
<dbReference type="GO" id="GO:0015093">
    <property type="term" value="F:ferrous iron transmembrane transporter activity"/>
    <property type="evidence" value="ECO:0007669"/>
    <property type="project" value="TreeGrafter"/>
</dbReference>
<dbReference type="SUPFAM" id="SSF103506">
    <property type="entry name" value="Mitochondrial carrier"/>
    <property type="match status" value="1"/>
</dbReference>
<feature type="repeat" description="Solcar" evidence="9">
    <location>
        <begin position="14"/>
        <end position="102"/>
    </location>
</feature>
<evidence type="ECO:0000256" key="9">
    <source>
        <dbReference type="PROSITE-ProRule" id="PRU00282"/>
    </source>
</evidence>
<evidence type="ECO:0000256" key="3">
    <source>
        <dbReference type="ARBA" id="ARBA00022448"/>
    </source>
</evidence>
<comment type="caution">
    <text evidence="11">The sequence shown here is derived from an EMBL/GenBank/DDBJ whole genome shotgun (WGS) entry which is preliminary data.</text>
</comment>
<dbReference type="GeneID" id="66108941"/>
<keyword evidence="6" id="KW-1133">Transmembrane helix</keyword>
<proteinExistence type="inferred from homology"/>
<dbReference type="Proteomes" id="UP000812287">
    <property type="component" value="Unassembled WGS sequence"/>
</dbReference>
<accession>A0A9P8ARW8</accession>